<evidence type="ECO:0000259" key="1">
    <source>
        <dbReference type="Pfam" id="PF00027"/>
    </source>
</evidence>
<dbReference type="Gene3D" id="2.60.120.10">
    <property type="entry name" value="Jelly Rolls"/>
    <property type="match status" value="1"/>
</dbReference>
<comment type="caution">
    <text evidence="2">The sequence shown here is derived from an EMBL/GenBank/DDBJ whole genome shotgun (WGS) entry which is preliminary data.</text>
</comment>
<dbReference type="Proteomes" id="UP001623661">
    <property type="component" value="Unassembled WGS sequence"/>
</dbReference>
<dbReference type="SUPFAM" id="SSF46785">
    <property type="entry name" value="Winged helix' DNA-binding domain"/>
    <property type="match status" value="1"/>
</dbReference>
<proteinExistence type="predicted"/>
<dbReference type="InterPro" id="IPR014710">
    <property type="entry name" value="RmlC-like_jellyroll"/>
</dbReference>
<organism evidence="2 3">
    <name type="scientific">Candidatus Clostridium radicumherbarum</name>
    <dbReference type="NCBI Taxonomy" id="3381662"/>
    <lineage>
        <taxon>Bacteria</taxon>
        <taxon>Bacillati</taxon>
        <taxon>Bacillota</taxon>
        <taxon>Clostridia</taxon>
        <taxon>Eubacteriales</taxon>
        <taxon>Clostridiaceae</taxon>
        <taxon>Clostridium</taxon>
    </lineage>
</organism>
<sequence length="229" mass="26547">MREIANIKKLNYYVSKYNINDIFSTDMKPYMELFFFNKNEYICKANEKLDYLLFFVKGKAKVYGSLSNGKSLLLCFYKPFMIIGDVEFLRSETANSNVQVIEDTYCVGISFDNIIKFAFDDSKFLRSACVWLGEKLIRLSKNSSINLLYPLENRLASFILATCNESKDKNKIIFQGNLTEVSELLGTSYRHLLRTLNLLCSEDAIKKNENYYEIINTSILEKLAGELYE</sequence>
<dbReference type="InterPro" id="IPR018490">
    <property type="entry name" value="cNMP-bd_dom_sf"/>
</dbReference>
<dbReference type="RefSeq" id="WP_406763235.1">
    <property type="nucleotide sequence ID" value="NZ_JBJHZY010000001.1"/>
</dbReference>
<evidence type="ECO:0000313" key="2">
    <source>
        <dbReference type="EMBL" id="MFL0266604.1"/>
    </source>
</evidence>
<dbReference type="Pfam" id="PF00027">
    <property type="entry name" value="cNMP_binding"/>
    <property type="match status" value="1"/>
</dbReference>
<accession>A0ABW8TLR3</accession>
<keyword evidence="3" id="KW-1185">Reference proteome</keyword>
<evidence type="ECO:0000313" key="3">
    <source>
        <dbReference type="Proteomes" id="UP001623661"/>
    </source>
</evidence>
<dbReference type="CDD" id="cd00038">
    <property type="entry name" value="CAP_ED"/>
    <property type="match status" value="1"/>
</dbReference>
<dbReference type="InterPro" id="IPR000595">
    <property type="entry name" value="cNMP-bd_dom"/>
</dbReference>
<protein>
    <submittedName>
        <fullName evidence="2">Cyclic nucleotide-binding domain-containing protein</fullName>
    </submittedName>
</protein>
<dbReference type="InterPro" id="IPR036390">
    <property type="entry name" value="WH_DNA-bd_sf"/>
</dbReference>
<reference evidence="2 3" key="1">
    <citation type="submission" date="2024-11" db="EMBL/GenBank/DDBJ databases">
        <authorList>
            <person name="Heng Y.C."/>
            <person name="Lim A.C.H."/>
            <person name="Lee J.K.Y."/>
            <person name="Kittelmann S."/>
        </authorList>
    </citation>
    <scope>NUCLEOTIDE SEQUENCE [LARGE SCALE GENOMIC DNA]</scope>
    <source>
        <strain evidence="2 3">WILCCON 0202</strain>
    </source>
</reference>
<feature type="domain" description="Cyclic nucleotide-binding" evidence="1">
    <location>
        <begin position="35"/>
        <end position="117"/>
    </location>
</feature>
<gene>
    <name evidence="2" type="ORF">ACJDUH_00725</name>
</gene>
<name>A0ABW8TLR3_9CLOT</name>
<dbReference type="SUPFAM" id="SSF51206">
    <property type="entry name" value="cAMP-binding domain-like"/>
    <property type="match status" value="1"/>
</dbReference>
<dbReference type="EMBL" id="JBJHZY010000001">
    <property type="protein sequence ID" value="MFL0266604.1"/>
    <property type="molecule type" value="Genomic_DNA"/>
</dbReference>